<keyword evidence="1" id="KW-0732">Signal</keyword>
<dbReference type="EMBL" id="FSRK01000001">
    <property type="protein sequence ID" value="SIN87731.1"/>
    <property type="molecule type" value="Genomic_DNA"/>
</dbReference>
<dbReference type="RefSeq" id="WP_083600637.1">
    <property type="nucleotide sequence ID" value="NZ_FSRK01000001.1"/>
</dbReference>
<organism evidence="4 5">
    <name type="scientific">Epilithonimonas zeae</name>
    <dbReference type="NCBI Taxonomy" id="1416779"/>
    <lineage>
        <taxon>Bacteria</taxon>
        <taxon>Pseudomonadati</taxon>
        <taxon>Bacteroidota</taxon>
        <taxon>Flavobacteriia</taxon>
        <taxon>Flavobacteriales</taxon>
        <taxon>Weeksellaceae</taxon>
        <taxon>Chryseobacterium group</taxon>
        <taxon>Epilithonimonas</taxon>
    </lineage>
</organism>
<dbReference type="PROSITE" id="PS51257">
    <property type="entry name" value="PROKAR_LIPOPROTEIN"/>
    <property type="match status" value="1"/>
</dbReference>
<sequence>MNLKNTDFLKSILSLLFFALFFSCVEEEIREVTLYDKPHTEASASRTDIKFGEAVDFKSTSFKHLTTTWTFAGGSPSSSVNPDATVVYNNPGTYDAKLVVKYIDNTVETKLFKIIVKGIDPPLPYGGTAIAIPGTIEAENYNLGGEGIAYHDTEEQNLAVQNGSPRYRTDDGVDVQMGNNITNISYTEAGEWTNYTITVPATGIYDFDFRVASGDTAGGKSIKLQLVNPNTGVATDLGQTGNFPNTGSYNTYISKNVTGVNLTEGKNTFRVLFTGSNTNLDKINIKVSVPPPPIDGVGIFTEKDIVSSNPGIAPPPNGGNMAITIVTTNTNHGNKALFYHFDPTGNGSPQNGFALSHMDLTVSPYNATAYNYLNVAVKSSTPKKVRIRLNTNSGNYWVTLNPGNPAYGMLWDGQWHELVIPFSQLLRDGNGAALSTVAAAKSSIKQFTIRTDDSDYSTAPNSFDYYIDDIYFTVN</sequence>
<dbReference type="InterPro" id="IPR013783">
    <property type="entry name" value="Ig-like_fold"/>
</dbReference>
<dbReference type="InterPro" id="IPR035986">
    <property type="entry name" value="PKD_dom_sf"/>
</dbReference>
<protein>
    <submittedName>
        <fullName evidence="4">PKD domain-containing protein</fullName>
    </submittedName>
</protein>
<evidence type="ECO:0000259" key="2">
    <source>
        <dbReference type="PROSITE" id="PS50093"/>
    </source>
</evidence>
<evidence type="ECO:0000259" key="3">
    <source>
        <dbReference type="PROSITE" id="PS51175"/>
    </source>
</evidence>
<reference evidence="5" key="1">
    <citation type="submission" date="2016-11" db="EMBL/GenBank/DDBJ databases">
        <authorList>
            <person name="Varghese N."/>
            <person name="Submissions S."/>
        </authorList>
    </citation>
    <scope>NUCLEOTIDE SEQUENCE [LARGE SCALE GENOMIC DNA]</scope>
    <source>
        <strain evidence="5">DSM 27623</strain>
    </source>
</reference>
<dbReference type="AlphaFoldDB" id="A0A1N6EXQ6"/>
<dbReference type="CDD" id="cd00146">
    <property type="entry name" value="PKD"/>
    <property type="match status" value="1"/>
</dbReference>
<name>A0A1N6EXQ6_9FLAO</name>
<evidence type="ECO:0000313" key="5">
    <source>
        <dbReference type="Proteomes" id="UP000185207"/>
    </source>
</evidence>
<dbReference type="Gene3D" id="2.60.120.430">
    <property type="entry name" value="Galactose-binding lectin"/>
    <property type="match status" value="1"/>
</dbReference>
<dbReference type="Pfam" id="PF03422">
    <property type="entry name" value="CBM_6"/>
    <property type="match status" value="1"/>
</dbReference>
<feature type="domain" description="PKD" evidence="2">
    <location>
        <begin position="68"/>
        <end position="100"/>
    </location>
</feature>
<dbReference type="InterPro" id="IPR006584">
    <property type="entry name" value="Cellulose-bd_IV"/>
</dbReference>
<dbReference type="CDD" id="cd04080">
    <property type="entry name" value="CBM6_cellulase-like"/>
    <property type="match status" value="1"/>
</dbReference>
<evidence type="ECO:0000313" key="4">
    <source>
        <dbReference type="EMBL" id="SIN87731.1"/>
    </source>
</evidence>
<dbReference type="Pfam" id="PF00801">
    <property type="entry name" value="PKD"/>
    <property type="match status" value="1"/>
</dbReference>
<dbReference type="SUPFAM" id="SSF49785">
    <property type="entry name" value="Galactose-binding domain-like"/>
    <property type="match status" value="2"/>
</dbReference>
<dbReference type="PROSITE" id="PS50093">
    <property type="entry name" value="PKD"/>
    <property type="match status" value="1"/>
</dbReference>
<evidence type="ECO:0000256" key="1">
    <source>
        <dbReference type="ARBA" id="ARBA00022729"/>
    </source>
</evidence>
<dbReference type="Gene3D" id="2.60.40.10">
    <property type="entry name" value="Immunoglobulins"/>
    <property type="match status" value="1"/>
</dbReference>
<dbReference type="InterPro" id="IPR005084">
    <property type="entry name" value="CBM6"/>
</dbReference>
<dbReference type="SMART" id="SM00606">
    <property type="entry name" value="CBD_IV"/>
    <property type="match status" value="1"/>
</dbReference>
<accession>A0A1N6EXQ6</accession>
<keyword evidence="5" id="KW-1185">Reference proteome</keyword>
<dbReference type="OrthoDB" id="9800955at2"/>
<dbReference type="Gene3D" id="2.60.120.260">
    <property type="entry name" value="Galactose-binding domain-like"/>
    <property type="match status" value="1"/>
</dbReference>
<dbReference type="STRING" id="1416779.SAMN05444409_0915"/>
<feature type="domain" description="CBM6" evidence="3">
    <location>
        <begin position="134"/>
        <end position="286"/>
    </location>
</feature>
<proteinExistence type="predicted"/>
<dbReference type="GO" id="GO:0030246">
    <property type="term" value="F:carbohydrate binding"/>
    <property type="evidence" value="ECO:0007669"/>
    <property type="project" value="InterPro"/>
</dbReference>
<dbReference type="InterPro" id="IPR000601">
    <property type="entry name" value="PKD_dom"/>
</dbReference>
<dbReference type="Proteomes" id="UP000185207">
    <property type="component" value="Unassembled WGS sequence"/>
</dbReference>
<dbReference type="PROSITE" id="PS51175">
    <property type="entry name" value="CBM6"/>
    <property type="match status" value="1"/>
</dbReference>
<gene>
    <name evidence="4" type="ORF">SAMN05444409_0915</name>
</gene>
<dbReference type="InterPro" id="IPR008979">
    <property type="entry name" value="Galactose-bd-like_sf"/>
</dbReference>
<dbReference type="SUPFAM" id="SSF49299">
    <property type="entry name" value="PKD domain"/>
    <property type="match status" value="1"/>
</dbReference>